<gene>
    <name evidence="3" type="ORF">CYJ10_30385</name>
</gene>
<evidence type="ECO:0000259" key="1">
    <source>
        <dbReference type="Pfam" id="PF04773"/>
    </source>
</evidence>
<proteinExistence type="predicted"/>
<dbReference type="InterPro" id="IPR012373">
    <property type="entry name" value="Ferrdict_sens_TM"/>
</dbReference>
<dbReference type="EMBL" id="PJRP01000022">
    <property type="protein sequence ID" value="PLP96896.1"/>
    <property type="molecule type" value="Genomic_DNA"/>
</dbReference>
<evidence type="ECO:0000313" key="4">
    <source>
        <dbReference type="Proteomes" id="UP000234341"/>
    </source>
</evidence>
<comment type="caution">
    <text evidence="3">The sequence shown here is derived from an EMBL/GenBank/DDBJ whole genome shotgun (WGS) entry which is preliminary data.</text>
</comment>
<sequence>MTRQAASTLGVRPEVAHAAVEWLVTLQGGDADDATRAAWRRWLDQHPEHARAWAQIEAVNARLRGVASPLASAVANAALTPPQSASRRQAVRALATLFVGGGAAWMTREHAPLQGWLADAHTAVGAQRRLTLDDGTHVQLNTDTAIDIAFSATERRVVLKRGEIQIETARDTASAPRPFIVATQAATLRPLGTRFAVRHLTDAGWIGVTEGAVSVRPAEAIAAERVIMAGHAAHFTAESVDAPAPLSDTATAWTEGMLVAADMRLDAFLADVDRYRPGHLRCDPTIATLRVSGTFPVADTDRILDALRSMLPVRVHFMTRYWTTVLPA</sequence>
<keyword evidence="3" id="KW-0418">Kinase</keyword>
<dbReference type="PANTHER" id="PTHR30273">
    <property type="entry name" value="PERIPLASMIC SIGNAL SENSOR AND SIGMA FACTOR ACTIVATOR FECR-RELATED"/>
    <property type="match status" value="1"/>
</dbReference>
<dbReference type="PIRSF" id="PIRSF018266">
    <property type="entry name" value="FecR"/>
    <property type="match status" value="1"/>
</dbReference>
<dbReference type="GO" id="GO:0016989">
    <property type="term" value="F:sigma factor antagonist activity"/>
    <property type="evidence" value="ECO:0007669"/>
    <property type="project" value="TreeGrafter"/>
</dbReference>
<name>A0A2N5C3U9_9BURK</name>
<protein>
    <submittedName>
        <fullName evidence="3">Histidine kinase</fullName>
    </submittedName>
</protein>
<dbReference type="RefSeq" id="WP_101685152.1">
    <property type="nucleotide sequence ID" value="NZ_PJRP01000022.1"/>
</dbReference>
<feature type="domain" description="FecR N-terminal" evidence="2">
    <location>
        <begin position="18"/>
        <end position="59"/>
    </location>
</feature>
<evidence type="ECO:0000313" key="3">
    <source>
        <dbReference type="EMBL" id="PLP96896.1"/>
    </source>
</evidence>
<dbReference type="InterPro" id="IPR032623">
    <property type="entry name" value="FecR_N"/>
</dbReference>
<organism evidence="3 4">
    <name type="scientific">Cupriavidus pauculus</name>
    <dbReference type="NCBI Taxonomy" id="82633"/>
    <lineage>
        <taxon>Bacteria</taxon>
        <taxon>Pseudomonadati</taxon>
        <taxon>Pseudomonadota</taxon>
        <taxon>Betaproteobacteria</taxon>
        <taxon>Burkholderiales</taxon>
        <taxon>Burkholderiaceae</taxon>
        <taxon>Cupriavidus</taxon>
    </lineage>
</organism>
<dbReference type="Pfam" id="PF04773">
    <property type="entry name" value="FecR"/>
    <property type="match status" value="1"/>
</dbReference>
<dbReference type="AlphaFoldDB" id="A0A2N5C3U9"/>
<dbReference type="Pfam" id="PF16220">
    <property type="entry name" value="DUF4880"/>
    <property type="match status" value="1"/>
</dbReference>
<evidence type="ECO:0000259" key="2">
    <source>
        <dbReference type="Pfam" id="PF16220"/>
    </source>
</evidence>
<dbReference type="OrthoDB" id="1100567at2"/>
<dbReference type="PANTHER" id="PTHR30273:SF2">
    <property type="entry name" value="PROTEIN FECR"/>
    <property type="match status" value="1"/>
</dbReference>
<reference evidence="3 4" key="1">
    <citation type="submission" date="2017-12" db="EMBL/GenBank/DDBJ databases">
        <title>Genome sequence of the active heterotrophic nitrifier-denitrifier, Cupriavidus pauculus UM1.</title>
        <authorList>
            <person name="Putonti C."/>
            <person name="Castignetti D."/>
        </authorList>
    </citation>
    <scope>NUCLEOTIDE SEQUENCE [LARGE SCALE GENOMIC DNA]</scope>
    <source>
        <strain evidence="3 4">UM1</strain>
    </source>
</reference>
<dbReference type="Proteomes" id="UP000234341">
    <property type="component" value="Unassembled WGS sequence"/>
</dbReference>
<dbReference type="Gene3D" id="2.60.120.1440">
    <property type="match status" value="1"/>
</dbReference>
<accession>A0A2N5C3U9</accession>
<dbReference type="GO" id="GO:0016301">
    <property type="term" value="F:kinase activity"/>
    <property type="evidence" value="ECO:0007669"/>
    <property type="project" value="UniProtKB-KW"/>
</dbReference>
<feature type="domain" description="FecR protein" evidence="1">
    <location>
        <begin position="120"/>
        <end position="213"/>
    </location>
</feature>
<dbReference type="InterPro" id="IPR006860">
    <property type="entry name" value="FecR"/>
</dbReference>
<keyword evidence="3" id="KW-0808">Transferase</keyword>